<keyword evidence="4 5" id="KW-0720">Serine protease</keyword>
<protein>
    <recommendedName>
        <fullName evidence="6">PDZ domain-containing protein</fullName>
    </recommendedName>
</protein>
<dbReference type="Pfam" id="PF03572">
    <property type="entry name" value="Peptidase_S41"/>
    <property type="match status" value="1"/>
</dbReference>
<keyword evidence="2 5" id="KW-0645">Protease</keyword>
<evidence type="ECO:0000259" key="6">
    <source>
        <dbReference type="PROSITE" id="PS50106"/>
    </source>
</evidence>
<evidence type="ECO:0000256" key="3">
    <source>
        <dbReference type="ARBA" id="ARBA00022801"/>
    </source>
</evidence>
<evidence type="ECO:0000313" key="8">
    <source>
        <dbReference type="Proteomes" id="UP000683507"/>
    </source>
</evidence>
<dbReference type="AlphaFoldDB" id="A0A916JPA6"/>
<dbReference type="GO" id="GO:0030288">
    <property type="term" value="C:outer membrane-bounded periplasmic space"/>
    <property type="evidence" value="ECO:0007669"/>
    <property type="project" value="TreeGrafter"/>
</dbReference>
<evidence type="ECO:0000256" key="2">
    <source>
        <dbReference type="ARBA" id="ARBA00022670"/>
    </source>
</evidence>
<comment type="similarity">
    <text evidence="1 5">Belongs to the peptidase S41A family.</text>
</comment>
<dbReference type="SMART" id="SM00228">
    <property type="entry name" value="PDZ"/>
    <property type="match status" value="1"/>
</dbReference>
<dbReference type="Gene3D" id="2.30.42.10">
    <property type="match status" value="1"/>
</dbReference>
<dbReference type="Gene3D" id="3.30.750.44">
    <property type="match status" value="1"/>
</dbReference>
<dbReference type="InterPro" id="IPR029045">
    <property type="entry name" value="ClpP/crotonase-like_dom_sf"/>
</dbReference>
<evidence type="ECO:0000256" key="5">
    <source>
        <dbReference type="RuleBase" id="RU004404"/>
    </source>
</evidence>
<dbReference type="PROSITE" id="PS50106">
    <property type="entry name" value="PDZ"/>
    <property type="match status" value="1"/>
</dbReference>
<dbReference type="GO" id="GO:0007165">
    <property type="term" value="P:signal transduction"/>
    <property type="evidence" value="ECO:0007669"/>
    <property type="project" value="TreeGrafter"/>
</dbReference>
<reference evidence="7" key="1">
    <citation type="submission" date="2021-04" db="EMBL/GenBank/DDBJ databases">
        <authorList>
            <person name="Rodrigo-Torres L."/>
            <person name="Arahal R. D."/>
            <person name="Lucena T."/>
        </authorList>
    </citation>
    <scope>NUCLEOTIDE SEQUENCE</scope>
    <source>
        <strain evidence="7">AS29M-1</strain>
    </source>
</reference>
<dbReference type="PANTHER" id="PTHR32060:SF30">
    <property type="entry name" value="CARBOXY-TERMINAL PROCESSING PROTEASE CTPA"/>
    <property type="match status" value="1"/>
</dbReference>
<dbReference type="SMART" id="SM00245">
    <property type="entry name" value="TSPc"/>
    <property type="match status" value="1"/>
</dbReference>
<name>A0A916JPA6_9FLAO</name>
<dbReference type="GO" id="GO:0004175">
    <property type="term" value="F:endopeptidase activity"/>
    <property type="evidence" value="ECO:0007669"/>
    <property type="project" value="TreeGrafter"/>
</dbReference>
<evidence type="ECO:0000256" key="1">
    <source>
        <dbReference type="ARBA" id="ARBA00009179"/>
    </source>
</evidence>
<dbReference type="RefSeq" id="WP_258543121.1">
    <property type="nucleotide sequence ID" value="NZ_OU015584.1"/>
</dbReference>
<accession>A0A916JPA6</accession>
<dbReference type="Proteomes" id="UP000683507">
    <property type="component" value="Chromosome"/>
</dbReference>
<dbReference type="NCBIfam" id="TIGR00225">
    <property type="entry name" value="prc"/>
    <property type="match status" value="1"/>
</dbReference>
<evidence type="ECO:0000313" key="7">
    <source>
        <dbReference type="EMBL" id="CAG5085894.1"/>
    </source>
</evidence>
<dbReference type="GO" id="GO:0008236">
    <property type="term" value="F:serine-type peptidase activity"/>
    <property type="evidence" value="ECO:0007669"/>
    <property type="project" value="UniProtKB-KW"/>
</dbReference>
<dbReference type="InterPro" id="IPR004447">
    <property type="entry name" value="Peptidase_S41A"/>
</dbReference>
<dbReference type="Pfam" id="PF17820">
    <property type="entry name" value="PDZ_6"/>
    <property type="match status" value="1"/>
</dbReference>
<dbReference type="EMBL" id="OU015584">
    <property type="protein sequence ID" value="CAG5085894.1"/>
    <property type="molecule type" value="Genomic_DNA"/>
</dbReference>
<dbReference type="InterPro" id="IPR001478">
    <property type="entry name" value="PDZ"/>
</dbReference>
<keyword evidence="3 5" id="KW-0378">Hydrolase</keyword>
<dbReference type="KEGG" id="ptan:CRYO30217_02924"/>
<gene>
    <name evidence="7" type="ORF">CRYO30217_02924</name>
</gene>
<dbReference type="GO" id="GO:0006508">
    <property type="term" value="P:proteolysis"/>
    <property type="evidence" value="ECO:0007669"/>
    <property type="project" value="UniProtKB-KW"/>
</dbReference>
<dbReference type="SUPFAM" id="SSF50156">
    <property type="entry name" value="PDZ domain-like"/>
    <property type="match status" value="1"/>
</dbReference>
<dbReference type="Gene3D" id="3.90.226.10">
    <property type="entry name" value="2-enoyl-CoA Hydratase, Chain A, domain 1"/>
    <property type="match status" value="1"/>
</dbReference>
<dbReference type="CDD" id="cd07560">
    <property type="entry name" value="Peptidase_S41_CPP"/>
    <property type="match status" value="1"/>
</dbReference>
<dbReference type="InterPro" id="IPR041489">
    <property type="entry name" value="PDZ_6"/>
</dbReference>
<dbReference type="InterPro" id="IPR036034">
    <property type="entry name" value="PDZ_sf"/>
</dbReference>
<evidence type="ECO:0000256" key="4">
    <source>
        <dbReference type="ARBA" id="ARBA00022825"/>
    </source>
</evidence>
<feature type="domain" description="PDZ" evidence="6">
    <location>
        <begin position="100"/>
        <end position="156"/>
    </location>
</feature>
<dbReference type="PANTHER" id="PTHR32060">
    <property type="entry name" value="TAIL-SPECIFIC PROTEASE"/>
    <property type="match status" value="1"/>
</dbReference>
<proteinExistence type="inferred from homology"/>
<dbReference type="InterPro" id="IPR005151">
    <property type="entry name" value="Tail-specific_protease"/>
</dbReference>
<keyword evidence="8" id="KW-1185">Reference proteome</keyword>
<sequence>MNKKLTYFVLILTVISGGIIFTSTREMNENDENLFEISKNIRVMAGVYEKLNTYYVDEPIPGELMKTGIDAMLSSLDPYTVYIPQSKIEDYRYMTTGQYGGIGSLIQKHGEYIVISEPYQNSPAAKAGLKAGDIILEVDGEDVTGKEVPEMSLYLKGGPGTELTIKYKRGSEVGEVTFEREEIKVPDVPYYGMLDEKTGYVKLNSFTQTASQEVGAAIHSLKDSSGMTQLVFDLRGNGGGLLHEAVNIVNFFVPKGQLVVETKGRLSEMNRAYKTQNNPIDLEMPVVVLIDDHSASASEIVSGSLQDLDRAVIIGERSYGKGLVQQTKELEFGSMVKLTVAKYYTPSGRCIQKLDYSHKNAYGLAEEVPDSLIATFTTKNGRIVQDGRGVAPDIKIPAEFLSVLSTELIIGHHIFDYATDYESAHASIAPAKEFRLTDEEFMDFVDFVKLKDIKHTSQSMEVMNELKEVAKEEKYYEDSKEEFEALFKKLTPSLESDLLRYKVELKEILESEIVSRYYYSSGRLENALDQDEYISAALEVFNNSGEYNKILSGE</sequence>
<organism evidence="7 8">
    <name type="scientific">Parvicella tangerina</name>
    <dbReference type="NCBI Taxonomy" id="2829795"/>
    <lineage>
        <taxon>Bacteria</taxon>
        <taxon>Pseudomonadati</taxon>
        <taxon>Bacteroidota</taxon>
        <taxon>Flavobacteriia</taxon>
        <taxon>Flavobacteriales</taxon>
        <taxon>Parvicellaceae</taxon>
        <taxon>Parvicella</taxon>
    </lineage>
</organism>
<dbReference type="SUPFAM" id="SSF52096">
    <property type="entry name" value="ClpP/crotonase"/>
    <property type="match status" value="1"/>
</dbReference>
<dbReference type="CDD" id="cd06782">
    <property type="entry name" value="cpPDZ_CPP-like"/>
    <property type="match status" value="1"/>
</dbReference>